<evidence type="ECO:0000256" key="3">
    <source>
        <dbReference type="ARBA" id="ARBA00022679"/>
    </source>
</evidence>
<dbReference type="EMBL" id="CAJFCJ010000006">
    <property type="protein sequence ID" value="CAD5116273.1"/>
    <property type="molecule type" value="Genomic_DNA"/>
</dbReference>
<dbReference type="GO" id="GO:0004800">
    <property type="term" value="F:thyroxine 5'-deiodinase activity"/>
    <property type="evidence" value="ECO:0007669"/>
    <property type="project" value="InterPro"/>
</dbReference>
<dbReference type="Gene3D" id="3.40.30.10">
    <property type="entry name" value="Glutaredoxin"/>
    <property type="match status" value="1"/>
</dbReference>
<dbReference type="InterPro" id="IPR000643">
    <property type="entry name" value="Iodothyronine_deiodinase"/>
</dbReference>
<dbReference type="EC" id="2.8.2.-" evidence="9"/>
<keyword evidence="5" id="KW-1133">Transmembrane helix</keyword>
<evidence type="ECO:0000256" key="4">
    <source>
        <dbReference type="ARBA" id="ARBA00022692"/>
    </source>
</evidence>
<comment type="caution">
    <text evidence="10">The sequence shown here is derived from an EMBL/GenBank/DDBJ whole genome shotgun (WGS) entry which is preliminary data.</text>
</comment>
<sequence length="444" mass="52124">MSIDEYKDTLGSWEMFKVTFHYFLADKIFAPKCKVGNTAPDTDIIHLINGVSEKKSLLSLAKPGRLLILNFGSLDFVFIYVEEAHPEEGWIFPANTYQFKSPTTLNDRIEASCHLLKDMRNFGCEEGTFHFCVDTMDDKTNITYAAEPDRIYALLDAEKIHNISITDLRNRPEDILKKRQVDLSMKCAGSLSYDRLNTLSLQPNIRVIPKLETIFCHVPKVASTSLKRMFYFIQSGNKSIIPAHIDRNLVHLRRSPVLRSLNSYNISQARNILKTYKKIIFVRNPYTRLYSAYTDKFFATYSNFFRDLFGLKIVQAVRKSNISSIPTFTEFLIYLIDHSENKRFQAEMHWMPVDELCRPCDIKYDYIGKFETLKRDYEIIFEKLNVGKDIAKFLPTNVEMKSIIRKVNWKTVFKEFQSDYSEIFQKIKKRYHRDFHLFNYDSNM</sequence>
<dbReference type="InterPro" id="IPR005331">
    <property type="entry name" value="Sulfotransferase"/>
</dbReference>
<dbReference type="InterPro" id="IPR018011">
    <property type="entry name" value="Carb_sulfotrans_8-10"/>
</dbReference>
<protein>
    <recommendedName>
        <fullName evidence="9">Carbohydrate sulfotransferase</fullName>
        <ecNumber evidence="9">2.8.2.-</ecNumber>
    </recommendedName>
</protein>
<comment type="similarity">
    <text evidence="2 9">Belongs to the sulfotransferase 2 family.</text>
</comment>
<comment type="subcellular location">
    <subcellularLocation>
        <location evidence="1 9">Golgi apparatus membrane</location>
        <topology evidence="1 9">Single-pass type II membrane protein</topology>
    </subcellularLocation>
</comment>
<accession>A0A7I8VJ19</accession>
<dbReference type="Proteomes" id="UP000549394">
    <property type="component" value="Unassembled WGS sequence"/>
</dbReference>
<dbReference type="PANTHER" id="PTHR12137:SF54">
    <property type="entry name" value="CARBOHYDRATE SULFOTRANSFERASE"/>
    <property type="match status" value="1"/>
</dbReference>
<evidence type="ECO:0000256" key="7">
    <source>
        <dbReference type="ARBA" id="ARBA00023136"/>
    </source>
</evidence>
<dbReference type="GO" id="GO:0000139">
    <property type="term" value="C:Golgi membrane"/>
    <property type="evidence" value="ECO:0007669"/>
    <property type="project" value="UniProtKB-SubCell"/>
</dbReference>
<dbReference type="GO" id="GO:0008146">
    <property type="term" value="F:sulfotransferase activity"/>
    <property type="evidence" value="ECO:0007669"/>
    <property type="project" value="InterPro"/>
</dbReference>
<keyword evidence="9" id="KW-0735">Signal-anchor</keyword>
<evidence type="ECO:0000256" key="2">
    <source>
        <dbReference type="ARBA" id="ARBA00006339"/>
    </source>
</evidence>
<reference evidence="10 11" key="1">
    <citation type="submission" date="2020-08" db="EMBL/GenBank/DDBJ databases">
        <authorList>
            <person name="Hejnol A."/>
        </authorList>
    </citation>
    <scope>NUCLEOTIDE SEQUENCE [LARGE SCALE GENOMIC DNA]</scope>
</reference>
<gene>
    <name evidence="10" type="ORF">DGYR_LOCUS4911</name>
</gene>
<evidence type="ECO:0000256" key="9">
    <source>
        <dbReference type="RuleBase" id="RU364020"/>
    </source>
</evidence>
<evidence type="ECO:0000256" key="5">
    <source>
        <dbReference type="ARBA" id="ARBA00022989"/>
    </source>
</evidence>
<dbReference type="AlphaFoldDB" id="A0A7I8VJ19"/>
<evidence type="ECO:0000256" key="1">
    <source>
        <dbReference type="ARBA" id="ARBA00004323"/>
    </source>
</evidence>
<proteinExistence type="inferred from homology"/>
<keyword evidence="8 9" id="KW-0325">Glycoprotein</keyword>
<organism evidence="10 11">
    <name type="scientific">Dimorphilus gyrociliatus</name>
    <dbReference type="NCBI Taxonomy" id="2664684"/>
    <lineage>
        <taxon>Eukaryota</taxon>
        <taxon>Metazoa</taxon>
        <taxon>Spiralia</taxon>
        <taxon>Lophotrochozoa</taxon>
        <taxon>Annelida</taxon>
        <taxon>Polychaeta</taxon>
        <taxon>Polychaeta incertae sedis</taxon>
        <taxon>Dinophilidae</taxon>
        <taxon>Dimorphilus</taxon>
    </lineage>
</organism>
<dbReference type="PANTHER" id="PTHR12137">
    <property type="entry name" value="CARBOHYDRATE SULFOTRANSFERASE"/>
    <property type="match status" value="1"/>
</dbReference>
<dbReference type="Pfam" id="PF03567">
    <property type="entry name" value="Sulfotransfer_2"/>
    <property type="match status" value="1"/>
</dbReference>
<evidence type="ECO:0000313" key="11">
    <source>
        <dbReference type="Proteomes" id="UP000549394"/>
    </source>
</evidence>
<evidence type="ECO:0000256" key="8">
    <source>
        <dbReference type="ARBA" id="ARBA00023180"/>
    </source>
</evidence>
<keyword evidence="11" id="KW-1185">Reference proteome</keyword>
<keyword evidence="9" id="KW-0119">Carbohydrate metabolism</keyword>
<keyword evidence="6 9" id="KW-0333">Golgi apparatus</keyword>
<keyword evidence="4" id="KW-0812">Transmembrane</keyword>
<evidence type="ECO:0000256" key="6">
    <source>
        <dbReference type="ARBA" id="ARBA00023034"/>
    </source>
</evidence>
<keyword evidence="7" id="KW-0472">Membrane</keyword>
<dbReference type="GO" id="GO:0016051">
    <property type="term" value="P:carbohydrate biosynthetic process"/>
    <property type="evidence" value="ECO:0007669"/>
    <property type="project" value="InterPro"/>
</dbReference>
<dbReference type="OrthoDB" id="2019940at2759"/>
<keyword evidence="3 9" id="KW-0808">Transferase</keyword>
<evidence type="ECO:0000313" key="10">
    <source>
        <dbReference type="EMBL" id="CAD5116273.1"/>
    </source>
</evidence>
<dbReference type="Pfam" id="PF00837">
    <property type="entry name" value="T4_deiodinase"/>
    <property type="match status" value="1"/>
</dbReference>
<name>A0A7I8VJ19_9ANNE</name>